<dbReference type="VEuPathDB" id="AmoebaDB:FDP41_012069"/>
<evidence type="ECO:0000259" key="13">
    <source>
        <dbReference type="PROSITE" id="PS50051"/>
    </source>
</evidence>
<dbReference type="GeneID" id="68119284"/>
<keyword evidence="9 11" id="KW-0539">Nucleus</keyword>
<keyword evidence="7 10" id="KW-0067">ATP-binding</keyword>
<evidence type="ECO:0000256" key="6">
    <source>
        <dbReference type="ARBA" id="ARBA00022806"/>
    </source>
</evidence>
<dbReference type="SMART" id="SM00382">
    <property type="entry name" value="AAA"/>
    <property type="match status" value="1"/>
</dbReference>
<dbReference type="SUPFAM" id="SSF50249">
    <property type="entry name" value="Nucleic acid-binding proteins"/>
    <property type="match status" value="1"/>
</dbReference>
<evidence type="ECO:0000256" key="4">
    <source>
        <dbReference type="ARBA" id="ARBA00022741"/>
    </source>
</evidence>
<dbReference type="InterPro" id="IPR033762">
    <property type="entry name" value="MCM_OB"/>
</dbReference>
<name>A0A6A5C910_NAEFO</name>
<keyword evidence="3 11" id="KW-0235">DNA replication</keyword>
<evidence type="ECO:0000256" key="2">
    <source>
        <dbReference type="ARBA" id="ARBA00008010"/>
    </source>
</evidence>
<dbReference type="InterPro" id="IPR012340">
    <property type="entry name" value="NA-bd_OB-fold"/>
</dbReference>
<comment type="function">
    <text evidence="11">Acts as component of the MCM2-7 complex (MCM complex) which is the replicative helicase essential for 'once per cell cycle' DNA replication initiation and elongation in eukaryotic cells. The active ATPase sites in the MCM2-7 ring are formed through the interaction surfaces of two neighboring subunits such that a critical structure of a conserved arginine finger motif is provided in trans relative to the ATP-binding site of the Walker A box of the adjacent subunit. The six ATPase active sites, however, are likely to contribute differentially to the complex helicase activity.</text>
</comment>
<evidence type="ECO:0000256" key="3">
    <source>
        <dbReference type="ARBA" id="ARBA00022705"/>
    </source>
</evidence>
<dbReference type="Pfam" id="PF00493">
    <property type="entry name" value="MCM"/>
    <property type="match status" value="1"/>
</dbReference>
<dbReference type="SMART" id="SM00350">
    <property type="entry name" value="MCM"/>
    <property type="match status" value="1"/>
</dbReference>
<keyword evidence="4 10" id="KW-0547">Nucleotide-binding</keyword>
<dbReference type="Gene3D" id="3.40.50.300">
    <property type="entry name" value="P-loop containing nucleotide triphosphate hydrolases"/>
    <property type="match status" value="1"/>
</dbReference>
<dbReference type="InterPro" id="IPR018525">
    <property type="entry name" value="MCM_CS"/>
</dbReference>
<dbReference type="GO" id="GO:0003697">
    <property type="term" value="F:single-stranded DNA binding"/>
    <property type="evidence" value="ECO:0007669"/>
    <property type="project" value="TreeGrafter"/>
</dbReference>
<dbReference type="InterPro" id="IPR003593">
    <property type="entry name" value="AAA+_ATPase"/>
</dbReference>
<dbReference type="GO" id="GO:1902975">
    <property type="term" value="P:mitotic DNA replication initiation"/>
    <property type="evidence" value="ECO:0007669"/>
    <property type="project" value="TreeGrafter"/>
</dbReference>
<evidence type="ECO:0000256" key="8">
    <source>
        <dbReference type="ARBA" id="ARBA00023125"/>
    </source>
</evidence>
<dbReference type="VEuPathDB" id="AmoebaDB:NF0080520"/>
<dbReference type="InterPro" id="IPR031327">
    <property type="entry name" value="MCM"/>
</dbReference>
<dbReference type="Pfam" id="PF17855">
    <property type="entry name" value="MCM_lid"/>
    <property type="match status" value="1"/>
</dbReference>
<organism evidence="14 15">
    <name type="scientific">Naegleria fowleri</name>
    <name type="common">Brain eating amoeba</name>
    <dbReference type="NCBI Taxonomy" id="5763"/>
    <lineage>
        <taxon>Eukaryota</taxon>
        <taxon>Discoba</taxon>
        <taxon>Heterolobosea</taxon>
        <taxon>Tetramitia</taxon>
        <taxon>Eutetramitia</taxon>
        <taxon>Vahlkampfiidae</taxon>
        <taxon>Naegleria</taxon>
    </lineage>
</organism>
<dbReference type="VEuPathDB" id="AmoebaDB:NfTy_023690"/>
<evidence type="ECO:0000313" key="15">
    <source>
        <dbReference type="Proteomes" id="UP000444721"/>
    </source>
</evidence>
<dbReference type="Gene3D" id="2.40.50.140">
    <property type="entry name" value="Nucleic acid-binding proteins"/>
    <property type="match status" value="1"/>
</dbReference>
<feature type="compositionally biased region" description="Polar residues" evidence="12">
    <location>
        <begin position="683"/>
        <end position="693"/>
    </location>
</feature>
<keyword evidence="8 10" id="KW-0238">DNA-binding</keyword>
<evidence type="ECO:0000313" key="14">
    <source>
        <dbReference type="EMBL" id="KAF0982208.1"/>
    </source>
</evidence>
<dbReference type="Proteomes" id="UP000444721">
    <property type="component" value="Unassembled WGS sequence"/>
</dbReference>
<feature type="domain" description="MCM C-terminal AAA(+) ATPase" evidence="13">
    <location>
        <begin position="312"/>
        <end position="519"/>
    </location>
</feature>
<comment type="subcellular location">
    <subcellularLocation>
        <location evidence="1 11">Nucleus</location>
    </subcellularLocation>
</comment>
<evidence type="ECO:0000256" key="1">
    <source>
        <dbReference type="ARBA" id="ARBA00004123"/>
    </source>
</evidence>
<evidence type="ECO:0000256" key="5">
    <source>
        <dbReference type="ARBA" id="ARBA00022801"/>
    </source>
</evidence>
<evidence type="ECO:0000256" key="7">
    <source>
        <dbReference type="ARBA" id="ARBA00022840"/>
    </source>
</evidence>
<dbReference type="GO" id="GO:0005524">
    <property type="term" value="F:ATP binding"/>
    <property type="evidence" value="ECO:0007669"/>
    <property type="project" value="UniProtKB-UniRule"/>
</dbReference>
<keyword evidence="6 11" id="KW-0347">Helicase</keyword>
<dbReference type="RefSeq" id="XP_044566921.1">
    <property type="nucleotide sequence ID" value="XM_044702548.1"/>
</dbReference>
<dbReference type="GO" id="GO:0006271">
    <property type="term" value="P:DNA strand elongation involved in DNA replication"/>
    <property type="evidence" value="ECO:0007669"/>
    <property type="project" value="TreeGrafter"/>
</dbReference>
<dbReference type="InterPro" id="IPR008046">
    <property type="entry name" value="Mcm3"/>
</dbReference>
<dbReference type="Pfam" id="PF17207">
    <property type="entry name" value="MCM_OB"/>
    <property type="match status" value="1"/>
</dbReference>
<dbReference type="GO" id="GO:0042555">
    <property type="term" value="C:MCM complex"/>
    <property type="evidence" value="ECO:0007669"/>
    <property type="project" value="UniProtKB-UniRule"/>
</dbReference>
<comment type="similarity">
    <text evidence="2 10">Belongs to the MCM family.</text>
</comment>
<feature type="compositionally biased region" description="Basic and acidic residues" evidence="12">
    <location>
        <begin position="726"/>
        <end position="735"/>
    </location>
</feature>
<gene>
    <name evidence="14" type="ORF">FDP41_012069</name>
</gene>
<evidence type="ECO:0000256" key="12">
    <source>
        <dbReference type="SAM" id="MobiDB-lite"/>
    </source>
</evidence>
<dbReference type="GO" id="GO:0005634">
    <property type="term" value="C:nucleus"/>
    <property type="evidence" value="ECO:0007669"/>
    <property type="project" value="UniProtKB-SubCell"/>
</dbReference>
<dbReference type="GO" id="GO:0017116">
    <property type="term" value="F:single-stranded DNA helicase activity"/>
    <property type="evidence" value="ECO:0007669"/>
    <property type="project" value="TreeGrafter"/>
</dbReference>
<dbReference type="Gene3D" id="3.30.1640.10">
    <property type="entry name" value="mini-chromosome maintenance (MCM) complex, chain A, domain 1"/>
    <property type="match status" value="1"/>
</dbReference>
<dbReference type="InterPro" id="IPR041562">
    <property type="entry name" value="MCM_lid"/>
</dbReference>
<feature type="region of interest" description="Disordered" evidence="12">
    <location>
        <begin position="32"/>
        <end position="55"/>
    </location>
</feature>
<protein>
    <recommendedName>
        <fullName evidence="11">DNA replication licensing factor MCM3</fullName>
        <ecNumber evidence="11">3.6.4.12</ecNumber>
    </recommendedName>
</protein>
<feature type="region of interest" description="Disordered" evidence="12">
    <location>
        <begin position="683"/>
        <end position="743"/>
    </location>
</feature>
<dbReference type="InterPro" id="IPR001208">
    <property type="entry name" value="MCM_dom"/>
</dbReference>
<evidence type="ECO:0000256" key="9">
    <source>
        <dbReference type="ARBA" id="ARBA00023242"/>
    </source>
</evidence>
<dbReference type="EC" id="3.6.4.12" evidence="11"/>
<dbReference type="PANTHER" id="PTHR11630">
    <property type="entry name" value="DNA REPLICATION LICENSING FACTOR MCM FAMILY MEMBER"/>
    <property type="match status" value="1"/>
</dbReference>
<comment type="caution">
    <text evidence="14">The sequence shown here is derived from an EMBL/GenBank/DDBJ whole genome shotgun (WGS) entry which is preliminary data.</text>
</comment>
<dbReference type="GO" id="GO:0000727">
    <property type="term" value="P:double-strand break repair via break-induced replication"/>
    <property type="evidence" value="ECO:0007669"/>
    <property type="project" value="TreeGrafter"/>
</dbReference>
<dbReference type="PRINTS" id="PR01657">
    <property type="entry name" value="MCMFAMILY"/>
</dbReference>
<dbReference type="PROSITE" id="PS00847">
    <property type="entry name" value="MCM_1"/>
    <property type="match status" value="1"/>
</dbReference>
<proteinExistence type="inferred from homology"/>
<dbReference type="SUPFAM" id="SSF52540">
    <property type="entry name" value="P-loop containing nucleoside triphosphate hydrolases"/>
    <property type="match status" value="1"/>
</dbReference>
<dbReference type="PRINTS" id="PR01659">
    <property type="entry name" value="MCMPROTEIN3"/>
</dbReference>
<reference evidence="14 15" key="1">
    <citation type="journal article" date="2019" name="Sci. Rep.">
        <title>Nanopore sequencing improves the draft genome of the human pathogenic amoeba Naegleria fowleri.</title>
        <authorList>
            <person name="Liechti N."/>
            <person name="Schurch N."/>
            <person name="Bruggmann R."/>
            <person name="Wittwer M."/>
        </authorList>
    </citation>
    <scope>NUCLEOTIDE SEQUENCE [LARGE SCALE GENOMIC DNA]</scope>
    <source>
        <strain evidence="14 15">ATCC 30894</strain>
    </source>
</reference>
<dbReference type="OMA" id="NVYPQED"/>
<dbReference type="OrthoDB" id="1882346at2759"/>
<sequence length="809" mass="91168">MQSQHNQSLFKNFLLSSSKYHDRIAEIISSYGRSSGSTSSSTIGNDSSSSSSDTTNNTARLIINMNDLRSFDHKTSTLVQQEPLRYLLDFEHALHDFILSNFPKFFEEFTKAVIHLGFEGELGDNNHVTPRQLMANYSNKLLCLSGIVTKCSSVIEKVIKVIYYCPETNKFHQTDFTSDANAGAATSNLQFQDANGNILETEFGLSDFTDTQTIFIQEAPENAPPGQLPRSVECIVEDDLVDQVKPGDRVIMYGVYKSLPPTSGGNATLSSKMRMVFIVNHIVKKEYEDSNENEFSLKEIENITKLSLRKDLFDVLSRGMAPTIFGHDFIKKSLLLQMLGGVEKNFAHSNTHLRGDINILMVGDPSTAKSQMLRFMLNTVPLAISTTGRASTGVGLTAAVVADKDTGERSLQAGAMVLADRGVVCVDEFDKMSDQDRIAMHEVMEQQTVTIQKAGVHASLNARCSVLAAANPIYGHYNREVSIQRNIGLPDSLLSRFDLIFILLDDRNGEKDRLIGSHVLNVHKQQQAQYHSAKVGISTESHLTELDEMNSFFAELDKIPHSDSSYTEKHQHLIIPLSFLKKYVKYAKRMKPILTDEAREYIHNKYLELRTNNGQKTLPITPRTLESFIRLATAHAKMRLSPEINICDVEAAYKLMYYSIWFLNNTSSSDAILAQLTNQQDVEDNQTNGTSGSNKRRKKKNATASSQNNHVREQSQPQQDSNDDDAQQRKRTREDFENEEEIEDSEALEVIKRAIYQHAHDTNFSIEELHIIVYNESQIPKKQFLRLLQELDKDSFCIIQDNEVLYSGV</sequence>
<dbReference type="PANTHER" id="PTHR11630:SF46">
    <property type="entry name" value="DNA REPLICATION LICENSING FACTOR MCM3-RELATED"/>
    <property type="match status" value="1"/>
</dbReference>
<keyword evidence="15" id="KW-1185">Reference proteome</keyword>
<dbReference type="Gene3D" id="2.20.28.10">
    <property type="match status" value="1"/>
</dbReference>
<comment type="catalytic activity">
    <reaction evidence="11">
        <text>ATP + H2O = ADP + phosphate + H(+)</text>
        <dbReference type="Rhea" id="RHEA:13065"/>
        <dbReference type="ChEBI" id="CHEBI:15377"/>
        <dbReference type="ChEBI" id="CHEBI:15378"/>
        <dbReference type="ChEBI" id="CHEBI:30616"/>
        <dbReference type="ChEBI" id="CHEBI:43474"/>
        <dbReference type="ChEBI" id="CHEBI:456216"/>
        <dbReference type="EC" id="3.6.4.12"/>
    </reaction>
</comment>
<comment type="subunit">
    <text evidence="11">Component of the MCM2-7 complex.</text>
</comment>
<dbReference type="GO" id="GO:0016787">
    <property type="term" value="F:hydrolase activity"/>
    <property type="evidence" value="ECO:0007669"/>
    <property type="project" value="UniProtKB-KW"/>
</dbReference>
<accession>A0A6A5C910</accession>
<keyword evidence="5 11" id="KW-0378">Hydrolase</keyword>
<dbReference type="PROSITE" id="PS50051">
    <property type="entry name" value="MCM_2"/>
    <property type="match status" value="1"/>
</dbReference>
<evidence type="ECO:0000256" key="10">
    <source>
        <dbReference type="RuleBase" id="RU004070"/>
    </source>
</evidence>
<dbReference type="EMBL" id="VFQX01000012">
    <property type="protein sequence ID" value="KAF0982208.1"/>
    <property type="molecule type" value="Genomic_DNA"/>
</dbReference>
<evidence type="ECO:0000256" key="11">
    <source>
        <dbReference type="RuleBase" id="RU368061"/>
    </source>
</evidence>
<dbReference type="InterPro" id="IPR027417">
    <property type="entry name" value="P-loop_NTPase"/>
</dbReference>
<dbReference type="AlphaFoldDB" id="A0A6A5C910"/>